<dbReference type="GO" id="GO:0140359">
    <property type="term" value="F:ABC-type transporter activity"/>
    <property type="evidence" value="ECO:0007669"/>
    <property type="project" value="InterPro"/>
</dbReference>
<dbReference type="GO" id="GO:0043190">
    <property type="term" value="C:ATP-binding cassette (ABC) transporter complex"/>
    <property type="evidence" value="ECO:0007669"/>
    <property type="project" value="InterPro"/>
</dbReference>
<accession>N2BF02</accession>
<evidence type="ECO:0000256" key="2">
    <source>
        <dbReference type="ARBA" id="ARBA00007783"/>
    </source>
</evidence>
<dbReference type="AlphaFoldDB" id="N2BF02"/>
<keyword evidence="5" id="KW-0997">Cell inner membrane</keyword>
<keyword evidence="7 9" id="KW-1133">Transmembrane helix</keyword>
<proteinExistence type="inferred from homology"/>
<feature type="domain" description="ABC transmembrane type-2" evidence="10">
    <location>
        <begin position="32"/>
        <end position="251"/>
    </location>
</feature>
<dbReference type="InterPro" id="IPR013525">
    <property type="entry name" value="ABC2_TM"/>
</dbReference>
<keyword evidence="4 9" id="KW-1003">Cell membrane</keyword>
<dbReference type="OrthoDB" id="9786910at2"/>
<dbReference type="InterPro" id="IPR000412">
    <property type="entry name" value="ABC_2_transport"/>
</dbReference>
<feature type="transmembrane region" description="Helical" evidence="9">
    <location>
        <begin position="63"/>
        <end position="91"/>
    </location>
</feature>
<dbReference type="InterPro" id="IPR047817">
    <property type="entry name" value="ABC2_TM_bact-type"/>
</dbReference>
<dbReference type="PANTHER" id="PTHR30413:SF8">
    <property type="entry name" value="TRANSPORT PERMEASE PROTEIN"/>
    <property type="match status" value="1"/>
</dbReference>
<evidence type="ECO:0000256" key="1">
    <source>
        <dbReference type="ARBA" id="ARBA00004429"/>
    </source>
</evidence>
<dbReference type="Pfam" id="PF01061">
    <property type="entry name" value="ABC2_membrane"/>
    <property type="match status" value="1"/>
</dbReference>
<dbReference type="GO" id="GO:0015920">
    <property type="term" value="P:lipopolysaccharide transport"/>
    <property type="evidence" value="ECO:0007669"/>
    <property type="project" value="TreeGrafter"/>
</dbReference>
<feature type="transmembrane region" description="Helical" evidence="9">
    <location>
        <begin position="230"/>
        <end position="249"/>
    </location>
</feature>
<evidence type="ECO:0000256" key="8">
    <source>
        <dbReference type="ARBA" id="ARBA00023136"/>
    </source>
</evidence>
<dbReference type="eggNOG" id="COG1682">
    <property type="taxonomic scope" value="Bacteria"/>
</dbReference>
<feature type="transmembrane region" description="Helical" evidence="9">
    <location>
        <begin position="31"/>
        <end position="51"/>
    </location>
</feature>
<dbReference type="STRING" id="1235802.C823_00446"/>
<keyword evidence="6 9" id="KW-0812">Transmembrane</keyword>
<evidence type="ECO:0000256" key="6">
    <source>
        <dbReference type="ARBA" id="ARBA00022692"/>
    </source>
</evidence>
<feature type="transmembrane region" description="Helical" evidence="9">
    <location>
        <begin position="173"/>
        <end position="192"/>
    </location>
</feature>
<evidence type="ECO:0000256" key="9">
    <source>
        <dbReference type="RuleBase" id="RU361157"/>
    </source>
</evidence>
<evidence type="ECO:0000259" key="10">
    <source>
        <dbReference type="PROSITE" id="PS51012"/>
    </source>
</evidence>
<comment type="subcellular location">
    <subcellularLocation>
        <location evidence="1">Cell inner membrane</location>
        <topology evidence="1">Multi-pass membrane protein</topology>
    </subcellularLocation>
    <subcellularLocation>
        <location evidence="9">Cell membrane</location>
        <topology evidence="9">Multi-pass membrane protein</topology>
    </subcellularLocation>
</comment>
<keyword evidence="12" id="KW-1185">Reference proteome</keyword>
<reference evidence="11 12" key="1">
    <citation type="journal article" date="2014" name="Genome Announc.">
        <title>Draft genome sequences of the altered schaedler flora, a defined bacterial community from gnotobiotic mice.</title>
        <authorList>
            <person name="Wannemuehler M.J."/>
            <person name="Overstreet A.M."/>
            <person name="Ward D.V."/>
            <person name="Phillips G.J."/>
        </authorList>
    </citation>
    <scope>NUCLEOTIDE SEQUENCE [LARGE SCALE GENOMIC DNA]</scope>
    <source>
        <strain evidence="11 12">ASF492</strain>
    </source>
</reference>
<dbReference type="PATRIC" id="fig|1235802.3.peg.471"/>
<dbReference type="PANTHER" id="PTHR30413">
    <property type="entry name" value="INNER MEMBRANE TRANSPORT PERMEASE"/>
    <property type="match status" value="1"/>
</dbReference>
<evidence type="ECO:0000256" key="4">
    <source>
        <dbReference type="ARBA" id="ARBA00022475"/>
    </source>
</evidence>
<feature type="transmembrane region" description="Helical" evidence="9">
    <location>
        <begin position="142"/>
        <end position="167"/>
    </location>
</feature>
<comment type="caution">
    <text evidence="11">The sequence shown here is derived from an EMBL/GenBank/DDBJ whole genome shotgun (WGS) entry which is preliminary data.</text>
</comment>
<evidence type="ECO:0000256" key="7">
    <source>
        <dbReference type="ARBA" id="ARBA00022989"/>
    </source>
</evidence>
<dbReference type="Proteomes" id="UP000012589">
    <property type="component" value="Unassembled WGS sequence"/>
</dbReference>
<comment type="similarity">
    <text evidence="2 9">Belongs to the ABC-2 integral membrane protein family.</text>
</comment>
<evidence type="ECO:0000256" key="5">
    <source>
        <dbReference type="ARBA" id="ARBA00022519"/>
    </source>
</evidence>
<feature type="transmembrane region" description="Helical" evidence="9">
    <location>
        <begin position="111"/>
        <end position="135"/>
    </location>
</feature>
<dbReference type="HOGENOM" id="CLU_060703_1_1_9"/>
<evidence type="ECO:0000313" key="12">
    <source>
        <dbReference type="Proteomes" id="UP000012589"/>
    </source>
</evidence>
<keyword evidence="3 9" id="KW-0813">Transport</keyword>
<dbReference type="EMBL" id="AQFT01000014">
    <property type="protein sequence ID" value="EMZ37103.1"/>
    <property type="molecule type" value="Genomic_DNA"/>
</dbReference>
<dbReference type="PIRSF" id="PIRSF006648">
    <property type="entry name" value="DrrB"/>
    <property type="match status" value="1"/>
</dbReference>
<gene>
    <name evidence="11" type="ORF">C823_00446</name>
</gene>
<dbReference type="PROSITE" id="PS51012">
    <property type="entry name" value="ABC_TM2"/>
    <property type="match status" value="1"/>
</dbReference>
<organism evidence="11 12">
    <name type="scientific">Eubacterium plexicaudatum ASF492</name>
    <dbReference type="NCBI Taxonomy" id="1235802"/>
    <lineage>
        <taxon>Bacteria</taxon>
        <taxon>Bacillati</taxon>
        <taxon>Bacillota</taxon>
        <taxon>Clostridia</taxon>
        <taxon>Eubacteriales</taxon>
        <taxon>Eubacteriaceae</taxon>
        <taxon>Eubacterium</taxon>
    </lineage>
</organism>
<protein>
    <recommendedName>
        <fullName evidence="9">Transport permease protein</fullName>
    </recommendedName>
</protein>
<dbReference type="PRINTS" id="PR00164">
    <property type="entry name" value="ABC2TRNSPORT"/>
</dbReference>
<evidence type="ECO:0000256" key="3">
    <source>
        <dbReference type="ARBA" id="ARBA00022448"/>
    </source>
</evidence>
<name>N2BF02_9FIRM</name>
<sequence>MTERIKEIYAYREMICSLVKRDLKGRYKGSALGFFWTFLNPLLQLAVYTMVFSTIMRSGIQDYYLFLFVALIPWIFFGTSLTGGAGCIMAQQEMVKKIYFPREVLPVAYVTSQFINMLLSFLVIFAVLIFSGYALRLQALSCLPVVMIVEYILALGFTMIMSAVTVYIRDMEYILGIISMAWQFLTPVMYSIDQVPEKMQWVFWLNPMTYVITAYRDILYFGTIPRLQNLIWAAVLGSTMFTVGWRVFIRLQRRFAEEL</sequence>
<evidence type="ECO:0000313" key="11">
    <source>
        <dbReference type="EMBL" id="EMZ37103.1"/>
    </source>
</evidence>
<keyword evidence="8 9" id="KW-0472">Membrane</keyword>